<gene>
    <name evidence="1" type="ORF">Tco_0926870</name>
</gene>
<proteinExistence type="predicted"/>
<keyword evidence="2" id="KW-1185">Reference proteome</keyword>
<evidence type="ECO:0000313" key="1">
    <source>
        <dbReference type="EMBL" id="GJT36451.1"/>
    </source>
</evidence>
<reference evidence="1" key="1">
    <citation type="journal article" date="2022" name="Int. J. Mol. Sci.">
        <title>Draft Genome of Tanacetum Coccineum: Genomic Comparison of Closely Related Tanacetum-Family Plants.</title>
        <authorList>
            <person name="Yamashiro T."/>
            <person name="Shiraishi A."/>
            <person name="Nakayama K."/>
            <person name="Satake H."/>
        </authorList>
    </citation>
    <scope>NUCLEOTIDE SEQUENCE</scope>
</reference>
<sequence length="432" mass="49466">MPPTIPPPMTIDHLVLVAFDLLRDALSAIFGLSELKAWDARDALGYILDCTLKDLGRRYGGGFRWRWGGVDGSLDDEKDDDVCYGDDWSAVVVATAVMVWRSEGKLGWVDRVIYRNPVPGRKVKLEPENIRPPGKLFPGGGVTARWANDSLDLTLMTLPLNLSYLELTNAPFNFDLPFVLSWEVKRGRRVNSLEAHDSDKEKSRGGEKLMIEKVEVTNVVKISMSNVMKEEDEITDEVYELKQREKGKIILRTLGIEHNAYTQQLSSSRSQHKFEKSKFPKQLEIKFQCMCERADYEEQKTKRRDGTMIAKAILNKSVGRIQAEISYKFRKKLTITIPLKLGCVKQQYQLYLSMKDNPQLQQQDIAIWLALQMKFENLQVQQTTCRPSAVRPRDQDDPHDELILESDDEIPFKASVYKKLGRSITDFDESKS</sequence>
<comment type="caution">
    <text evidence="1">The sequence shown here is derived from an EMBL/GenBank/DDBJ whole genome shotgun (WGS) entry which is preliminary data.</text>
</comment>
<dbReference type="Proteomes" id="UP001151760">
    <property type="component" value="Unassembled WGS sequence"/>
</dbReference>
<reference evidence="1" key="2">
    <citation type="submission" date="2022-01" db="EMBL/GenBank/DDBJ databases">
        <authorList>
            <person name="Yamashiro T."/>
            <person name="Shiraishi A."/>
            <person name="Satake H."/>
            <person name="Nakayama K."/>
        </authorList>
    </citation>
    <scope>NUCLEOTIDE SEQUENCE</scope>
</reference>
<evidence type="ECO:0000313" key="2">
    <source>
        <dbReference type="Proteomes" id="UP001151760"/>
    </source>
</evidence>
<dbReference type="EMBL" id="BQNB010015137">
    <property type="protein sequence ID" value="GJT36451.1"/>
    <property type="molecule type" value="Genomic_DNA"/>
</dbReference>
<protein>
    <submittedName>
        <fullName evidence="1">Uncharacterized protein</fullName>
    </submittedName>
</protein>
<accession>A0ABQ5DDY2</accession>
<organism evidence="1 2">
    <name type="scientific">Tanacetum coccineum</name>
    <dbReference type="NCBI Taxonomy" id="301880"/>
    <lineage>
        <taxon>Eukaryota</taxon>
        <taxon>Viridiplantae</taxon>
        <taxon>Streptophyta</taxon>
        <taxon>Embryophyta</taxon>
        <taxon>Tracheophyta</taxon>
        <taxon>Spermatophyta</taxon>
        <taxon>Magnoliopsida</taxon>
        <taxon>eudicotyledons</taxon>
        <taxon>Gunneridae</taxon>
        <taxon>Pentapetalae</taxon>
        <taxon>asterids</taxon>
        <taxon>campanulids</taxon>
        <taxon>Asterales</taxon>
        <taxon>Asteraceae</taxon>
        <taxon>Asteroideae</taxon>
        <taxon>Anthemideae</taxon>
        <taxon>Anthemidinae</taxon>
        <taxon>Tanacetum</taxon>
    </lineage>
</organism>
<name>A0ABQ5DDY2_9ASTR</name>